<evidence type="ECO:0000256" key="6">
    <source>
        <dbReference type="ARBA" id="ARBA00022989"/>
    </source>
</evidence>
<keyword evidence="4" id="KW-0256">Endoplasmic reticulum</keyword>
<evidence type="ECO:0000256" key="11">
    <source>
        <dbReference type="SAM" id="Phobius"/>
    </source>
</evidence>
<keyword evidence="6 11" id="KW-1133">Transmembrane helix</keyword>
<dbReference type="GO" id="GO:0005484">
    <property type="term" value="F:SNAP receptor activity"/>
    <property type="evidence" value="ECO:0007669"/>
    <property type="project" value="InterPro"/>
</dbReference>
<comment type="similarity">
    <text evidence="9">Belongs to the SEC20 family.</text>
</comment>
<evidence type="ECO:0000256" key="5">
    <source>
        <dbReference type="ARBA" id="ARBA00022892"/>
    </source>
</evidence>
<dbReference type="GO" id="GO:0005789">
    <property type="term" value="C:endoplasmic reticulum membrane"/>
    <property type="evidence" value="ECO:0007669"/>
    <property type="project" value="UniProtKB-SubCell"/>
</dbReference>
<feature type="region of interest" description="Disordered" evidence="10">
    <location>
        <begin position="435"/>
        <end position="457"/>
    </location>
</feature>
<accession>A0A8H7LAS9</accession>
<evidence type="ECO:0000313" key="14">
    <source>
        <dbReference type="Proteomes" id="UP000649328"/>
    </source>
</evidence>
<keyword evidence="5" id="KW-0931">ER-Golgi transport</keyword>
<evidence type="ECO:0000256" key="7">
    <source>
        <dbReference type="ARBA" id="ARBA00023054"/>
    </source>
</evidence>
<dbReference type="AlphaFoldDB" id="A0A8H7LAS9"/>
<protein>
    <recommendedName>
        <fullName evidence="12">Sec20 C-terminal domain-containing protein</fullName>
    </recommendedName>
</protein>
<keyword evidence="8 11" id="KW-0472">Membrane</keyword>
<organism evidence="13 14">
    <name type="scientific">Metschnikowia pulcherrima</name>
    <dbReference type="NCBI Taxonomy" id="27326"/>
    <lineage>
        <taxon>Eukaryota</taxon>
        <taxon>Fungi</taxon>
        <taxon>Dikarya</taxon>
        <taxon>Ascomycota</taxon>
        <taxon>Saccharomycotina</taxon>
        <taxon>Pichiomycetes</taxon>
        <taxon>Metschnikowiaceae</taxon>
        <taxon>Metschnikowia</taxon>
    </lineage>
</organism>
<evidence type="ECO:0000256" key="9">
    <source>
        <dbReference type="ARBA" id="ARBA00037934"/>
    </source>
</evidence>
<dbReference type="OrthoDB" id="46868at2759"/>
<dbReference type="InterPro" id="IPR005606">
    <property type="entry name" value="Sec20"/>
</dbReference>
<evidence type="ECO:0000256" key="10">
    <source>
        <dbReference type="SAM" id="MobiDB-lite"/>
    </source>
</evidence>
<dbReference type="PANTHER" id="PTHR12825">
    <property type="entry name" value="BNIP1-RELATED"/>
    <property type="match status" value="1"/>
</dbReference>
<keyword evidence="2" id="KW-0813">Transport</keyword>
<dbReference type="Proteomes" id="UP000649328">
    <property type="component" value="Unassembled WGS sequence"/>
</dbReference>
<evidence type="ECO:0000259" key="12">
    <source>
        <dbReference type="Pfam" id="PF03908"/>
    </source>
</evidence>
<keyword evidence="14" id="KW-1185">Reference proteome</keyword>
<comment type="subcellular location">
    <subcellularLocation>
        <location evidence="1">Endoplasmic reticulum membrane</location>
        <topology evidence="1">Single-pass type IV membrane protein</topology>
    </subcellularLocation>
</comment>
<feature type="compositionally biased region" description="Basic and acidic residues" evidence="10">
    <location>
        <begin position="448"/>
        <end position="457"/>
    </location>
</feature>
<feature type="transmembrane region" description="Helical" evidence="11">
    <location>
        <begin position="241"/>
        <end position="257"/>
    </location>
</feature>
<dbReference type="InterPro" id="IPR056173">
    <property type="entry name" value="Sec20_C"/>
</dbReference>
<dbReference type="Pfam" id="PF03908">
    <property type="entry name" value="Sec20"/>
    <property type="match status" value="1"/>
</dbReference>
<evidence type="ECO:0000256" key="3">
    <source>
        <dbReference type="ARBA" id="ARBA00022692"/>
    </source>
</evidence>
<gene>
    <name evidence="13" type="ORF">HF325_004912</name>
</gene>
<feature type="compositionally biased region" description="Polar residues" evidence="10">
    <location>
        <begin position="319"/>
        <end position="333"/>
    </location>
</feature>
<evidence type="ECO:0000256" key="1">
    <source>
        <dbReference type="ARBA" id="ARBA00004163"/>
    </source>
</evidence>
<proteinExistence type="inferred from homology"/>
<evidence type="ECO:0000313" key="13">
    <source>
        <dbReference type="EMBL" id="KAF8001123.1"/>
    </source>
</evidence>
<feature type="region of interest" description="Disordered" evidence="10">
    <location>
        <begin position="312"/>
        <end position="335"/>
    </location>
</feature>
<comment type="caution">
    <text evidence="13">The sequence shown here is derived from an EMBL/GenBank/DDBJ whole genome shotgun (WGS) entry which is preliminary data.</text>
</comment>
<reference evidence="13" key="1">
    <citation type="submission" date="2020-10" db="EMBL/GenBank/DDBJ databases">
        <title>The Whole-Genome Sequence of Metschnikowia persimmonesis, a Novel Endophytic Yeast Species Isolated from Medicinal Plant Diospyros kaki Thumb.</title>
        <authorList>
            <person name="Rahmat E."/>
            <person name="Kang Y."/>
        </authorList>
    </citation>
    <scope>NUCLEOTIDE SEQUENCE</scope>
    <source>
        <strain evidence="13">KIOM G15050</strain>
    </source>
</reference>
<dbReference type="GO" id="GO:0031201">
    <property type="term" value="C:SNARE complex"/>
    <property type="evidence" value="ECO:0007669"/>
    <property type="project" value="TreeGrafter"/>
</dbReference>
<dbReference type="EMBL" id="JACBPP010000006">
    <property type="protein sequence ID" value="KAF8001123.1"/>
    <property type="molecule type" value="Genomic_DNA"/>
</dbReference>
<keyword evidence="7" id="KW-0175">Coiled coil</keyword>
<feature type="domain" description="Sec20 C-terminal" evidence="12">
    <location>
        <begin position="174"/>
        <end position="260"/>
    </location>
</feature>
<evidence type="ECO:0000256" key="4">
    <source>
        <dbReference type="ARBA" id="ARBA00022824"/>
    </source>
</evidence>
<dbReference type="PANTHER" id="PTHR12825:SF0">
    <property type="entry name" value="VESICLE TRANSPORT PROTEIN SEC20"/>
    <property type="match status" value="1"/>
</dbReference>
<dbReference type="GO" id="GO:0006890">
    <property type="term" value="P:retrograde vesicle-mediated transport, Golgi to endoplasmic reticulum"/>
    <property type="evidence" value="ECO:0007669"/>
    <property type="project" value="InterPro"/>
</dbReference>
<evidence type="ECO:0000256" key="8">
    <source>
        <dbReference type="ARBA" id="ARBA00023136"/>
    </source>
</evidence>
<keyword evidence="3 11" id="KW-0812">Transmembrane</keyword>
<name>A0A8H7LAS9_9ASCO</name>
<sequence length="457" mass="51143">MKEQTSHSQIAQIKDLFKEIDSVQSRALSQIRLIAERGQLDSGASGLEFSLDATVKIATLLIQKIVDLNSVVELKVQQLPGSLSTTSFLHESLDLYNGKVKHLRRKLKESQLAAHGKENAIIHQQRLQEYLPDKGSDDEPESLDARLSLFAGRSASREAQAHDKSKPIGEQILTQNKNITSSLQQSKQLMAMSVMQTELNIDTLDQQSKDLTQLNDKLLDMDRNKLSNFIEKQDKHDKRRIYAAIGFLLLCSAWVLWRRVLKLPAKILLWTFFKMFGILHWASSINTRDFAPIESQVSYVLLITQNSVPHVPTSRDSSEFNSSVHTGQETSLPRSAEKLLSETSTAQLSASFFKEDEFTTTQTTESSTGVIVQSIDPNLPVMTWKGALVEDVAALEHSSFWDEEEANSEKIEGIEANVVIDEPGMDEIITNKPEFDSFDVTGNTAHTGEGEVEKDKS</sequence>
<evidence type="ECO:0000256" key="2">
    <source>
        <dbReference type="ARBA" id="ARBA00022448"/>
    </source>
</evidence>